<dbReference type="AlphaFoldDB" id="A0AAV4R2A3"/>
<sequence>MFPINGLISKFEGSAHGGFPPLQPRSRQGLQSRWKEIVPEVYHLIDTLSERPRSQTKRSSDSIGTLEPSPHFCSTPKPHRLLSLLFNREIKSPKSSKDLEDTHEEELPYLLQGKQKYFLFTHTYTKRTFLLPLYAIAWMEKSKQCSKDPSAPPSRNIPPPFPMIQEFLFMERFMSFEHKWSENMVHGEKTIVSGEEQEIMDGDFYF</sequence>
<evidence type="ECO:0000313" key="3">
    <source>
        <dbReference type="Proteomes" id="UP001054837"/>
    </source>
</evidence>
<evidence type="ECO:0000313" key="2">
    <source>
        <dbReference type="EMBL" id="GIY14450.1"/>
    </source>
</evidence>
<organism evidence="2 3">
    <name type="scientific">Caerostris darwini</name>
    <dbReference type="NCBI Taxonomy" id="1538125"/>
    <lineage>
        <taxon>Eukaryota</taxon>
        <taxon>Metazoa</taxon>
        <taxon>Ecdysozoa</taxon>
        <taxon>Arthropoda</taxon>
        <taxon>Chelicerata</taxon>
        <taxon>Arachnida</taxon>
        <taxon>Araneae</taxon>
        <taxon>Araneomorphae</taxon>
        <taxon>Entelegynae</taxon>
        <taxon>Araneoidea</taxon>
        <taxon>Araneidae</taxon>
        <taxon>Caerostris</taxon>
    </lineage>
</organism>
<protein>
    <submittedName>
        <fullName evidence="2">Uncharacterized protein</fullName>
    </submittedName>
</protein>
<dbReference type="EMBL" id="BPLQ01005365">
    <property type="protein sequence ID" value="GIY14450.1"/>
    <property type="molecule type" value="Genomic_DNA"/>
</dbReference>
<proteinExistence type="predicted"/>
<gene>
    <name evidence="2" type="ORF">CDAR_9961</name>
</gene>
<keyword evidence="3" id="KW-1185">Reference proteome</keyword>
<accession>A0AAV4R2A3</accession>
<feature type="region of interest" description="Disordered" evidence="1">
    <location>
        <begin position="49"/>
        <end position="75"/>
    </location>
</feature>
<name>A0AAV4R2A3_9ARAC</name>
<evidence type="ECO:0000256" key="1">
    <source>
        <dbReference type="SAM" id="MobiDB-lite"/>
    </source>
</evidence>
<reference evidence="2 3" key="1">
    <citation type="submission" date="2021-06" db="EMBL/GenBank/DDBJ databases">
        <title>Caerostris darwini draft genome.</title>
        <authorList>
            <person name="Kono N."/>
            <person name="Arakawa K."/>
        </authorList>
    </citation>
    <scope>NUCLEOTIDE SEQUENCE [LARGE SCALE GENOMIC DNA]</scope>
</reference>
<comment type="caution">
    <text evidence="2">The sequence shown here is derived from an EMBL/GenBank/DDBJ whole genome shotgun (WGS) entry which is preliminary data.</text>
</comment>
<dbReference type="Proteomes" id="UP001054837">
    <property type="component" value="Unassembled WGS sequence"/>
</dbReference>